<keyword evidence="2" id="KW-0238">DNA-binding</keyword>
<dbReference type="EMBL" id="CAFBPN010000002">
    <property type="protein sequence ID" value="CAB5008180.1"/>
    <property type="molecule type" value="Genomic_DNA"/>
</dbReference>
<gene>
    <name evidence="5" type="ORF">UFOPK4098_00138</name>
    <name evidence="6" type="ORF">UFOPK4347_00020</name>
</gene>
<dbReference type="InterPro" id="IPR036388">
    <property type="entry name" value="WH-like_DNA-bd_sf"/>
</dbReference>
<dbReference type="InterPro" id="IPR019887">
    <property type="entry name" value="Tscrpt_reg_AsnC/Lrp_C"/>
</dbReference>
<evidence type="ECO:0000313" key="6">
    <source>
        <dbReference type="EMBL" id="CAB5057440.1"/>
    </source>
</evidence>
<dbReference type="SUPFAM" id="SSF54909">
    <property type="entry name" value="Dimeric alpha+beta barrel"/>
    <property type="match status" value="1"/>
</dbReference>
<protein>
    <submittedName>
        <fullName evidence="6">Unannotated protein</fullName>
    </submittedName>
</protein>
<dbReference type="GO" id="GO:0043200">
    <property type="term" value="P:response to amino acid"/>
    <property type="evidence" value="ECO:0007669"/>
    <property type="project" value="TreeGrafter"/>
</dbReference>
<evidence type="ECO:0000313" key="5">
    <source>
        <dbReference type="EMBL" id="CAB5008180.1"/>
    </source>
</evidence>
<evidence type="ECO:0000256" key="1">
    <source>
        <dbReference type="ARBA" id="ARBA00023015"/>
    </source>
</evidence>
<evidence type="ECO:0000256" key="3">
    <source>
        <dbReference type="ARBA" id="ARBA00023163"/>
    </source>
</evidence>
<dbReference type="GO" id="GO:0005829">
    <property type="term" value="C:cytosol"/>
    <property type="evidence" value="ECO:0007669"/>
    <property type="project" value="TreeGrafter"/>
</dbReference>
<dbReference type="Pfam" id="PF01037">
    <property type="entry name" value="AsnC_trans_reg"/>
    <property type="match status" value="1"/>
</dbReference>
<dbReference type="EMBL" id="CAFBQU010000001">
    <property type="protein sequence ID" value="CAB5057440.1"/>
    <property type="molecule type" value="Genomic_DNA"/>
</dbReference>
<dbReference type="InterPro" id="IPR000485">
    <property type="entry name" value="AsnC-type_HTH_dom"/>
</dbReference>
<dbReference type="InterPro" id="IPR036390">
    <property type="entry name" value="WH_DNA-bd_sf"/>
</dbReference>
<dbReference type="PANTHER" id="PTHR30154:SF34">
    <property type="entry name" value="TRANSCRIPTIONAL REGULATOR AZLB"/>
    <property type="match status" value="1"/>
</dbReference>
<name>A0A6J7TWF7_9ZZZZ</name>
<proteinExistence type="predicted"/>
<dbReference type="Gene3D" id="1.10.10.10">
    <property type="entry name" value="Winged helix-like DNA-binding domain superfamily/Winged helix DNA-binding domain"/>
    <property type="match status" value="1"/>
</dbReference>
<accession>A0A6J7TWF7</accession>
<dbReference type="InterPro" id="IPR019888">
    <property type="entry name" value="Tscrpt_reg_AsnC-like"/>
</dbReference>
<keyword evidence="3" id="KW-0804">Transcription</keyword>
<sequence length="154" mass="16730">MPSTPAGVRIDGVDQLIIEQLQVDGRMPYTKLASAVGLSEAAARQRVQRLIDTGVIQVVAVTNPLMVGRKRVAMIGIRTTGATNELSQTLKNLDIIEYLVVTAGSYDFLAEVVVRDEGELLEATNAIRATPGVTSTETFVYLELVKQTFTWGVH</sequence>
<dbReference type="SMART" id="SM00344">
    <property type="entry name" value="HTH_ASNC"/>
    <property type="match status" value="1"/>
</dbReference>
<reference evidence="6" key="1">
    <citation type="submission" date="2020-05" db="EMBL/GenBank/DDBJ databases">
        <authorList>
            <person name="Chiriac C."/>
            <person name="Salcher M."/>
            <person name="Ghai R."/>
            <person name="Kavagutti S V."/>
        </authorList>
    </citation>
    <scope>NUCLEOTIDE SEQUENCE</scope>
</reference>
<dbReference type="PRINTS" id="PR00033">
    <property type="entry name" value="HTHASNC"/>
</dbReference>
<evidence type="ECO:0000256" key="2">
    <source>
        <dbReference type="ARBA" id="ARBA00023125"/>
    </source>
</evidence>
<dbReference type="PROSITE" id="PS50956">
    <property type="entry name" value="HTH_ASNC_2"/>
    <property type="match status" value="1"/>
</dbReference>
<dbReference type="GO" id="GO:0043565">
    <property type="term" value="F:sequence-specific DNA binding"/>
    <property type="evidence" value="ECO:0007669"/>
    <property type="project" value="InterPro"/>
</dbReference>
<evidence type="ECO:0000259" key="4">
    <source>
        <dbReference type="PROSITE" id="PS50956"/>
    </source>
</evidence>
<feature type="domain" description="HTH asnC-type" evidence="4">
    <location>
        <begin position="10"/>
        <end position="70"/>
    </location>
</feature>
<dbReference type="AlphaFoldDB" id="A0A6J7TWF7"/>
<keyword evidence="1" id="KW-0805">Transcription regulation</keyword>
<dbReference type="InterPro" id="IPR011008">
    <property type="entry name" value="Dimeric_a/b-barrel"/>
</dbReference>
<dbReference type="Pfam" id="PF13404">
    <property type="entry name" value="HTH_AsnC-type"/>
    <property type="match status" value="1"/>
</dbReference>
<dbReference type="PANTHER" id="PTHR30154">
    <property type="entry name" value="LEUCINE-RESPONSIVE REGULATORY PROTEIN"/>
    <property type="match status" value="1"/>
</dbReference>
<organism evidence="6">
    <name type="scientific">freshwater metagenome</name>
    <dbReference type="NCBI Taxonomy" id="449393"/>
    <lineage>
        <taxon>unclassified sequences</taxon>
        <taxon>metagenomes</taxon>
        <taxon>ecological metagenomes</taxon>
    </lineage>
</organism>
<dbReference type="Gene3D" id="3.30.70.920">
    <property type="match status" value="1"/>
</dbReference>
<dbReference type="SUPFAM" id="SSF46785">
    <property type="entry name" value="Winged helix' DNA-binding domain"/>
    <property type="match status" value="1"/>
</dbReference>